<dbReference type="RefSeq" id="WP_336824785.1">
    <property type="nucleotide sequence ID" value="NZ_JBHTLT010000098.1"/>
</dbReference>
<dbReference type="Proteomes" id="UP001597231">
    <property type="component" value="Unassembled WGS sequence"/>
</dbReference>
<name>A0ABW3TZG1_9BACL</name>
<protein>
    <submittedName>
        <fullName evidence="1">DUF1033 family protein</fullName>
    </submittedName>
</protein>
<dbReference type="EMBL" id="JBHTLT010000098">
    <property type="protein sequence ID" value="MFD1205888.1"/>
    <property type="molecule type" value="Genomic_DNA"/>
</dbReference>
<dbReference type="Pfam" id="PF06279">
    <property type="entry name" value="DUF1033"/>
    <property type="match status" value="1"/>
</dbReference>
<comment type="caution">
    <text evidence="1">The sequence shown here is derived from an EMBL/GenBank/DDBJ whole genome shotgun (WGS) entry which is preliminary data.</text>
</comment>
<evidence type="ECO:0000313" key="2">
    <source>
        <dbReference type="Proteomes" id="UP001597231"/>
    </source>
</evidence>
<keyword evidence="2" id="KW-1185">Reference proteome</keyword>
<sequence>MTYEVIYMKADFEPWWMFEEWETMVKSRRSFSTVNEAQEYFYKIKGELEKSHAHSAQKNDCFFAFWSDQEQFFCEGCDENLQLYHGIILMVDGKPSPHILRNNSNI</sequence>
<reference evidence="2" key="1">
    <citation type="journal article" date="2019" name="Int. J. Syst. Evol. Microbiol.">
        <title>The Global Catalogue of Microorganisms (GCM) 10K type strain sequencing project: providing services to taxonomists for standard genome sequencing and annotation.</title>
        <authorList>
            <consortium name="The Broad Institute Genomics Platform"/>
            <consortium name="The Broad Institute Genome Sequencing Center for Infectious Disease"/>
            <person name="Wu L."/>
            <person name="Ma J."/>
        </authorList>
    </citation>
    <scope>NUCLEOTIDE SEQUENCE [LARGE SCALE GENOMIC DNA]</scope>
    <source>
        <strain evidence="2">CCUG 53915</strain>
    </source>
</reference>
<proteinExistence type="predicted"/>
<gene>
    <name evidence="1" type="ORF">ACFQ38_12385</name>
</gene>
<dbReference type="InterPro" id="IPR010434">
    <property type="entry name" value="DUF1033"/>
</dbReference>
<evidence type="ECO:0000313" key="1">
    <source>
        <dbReference type="EMBL" id="MFD1205888.1"/>
    </source>
</evidence>
<accession>A0ABW3TZG1</accession>
<organism evidence="1 2">
    <name type="scientific">Sporosarcina contaminans</name>
    <dbReference type="NCBI Taxonomy" id="633403"/>
    <lineage>
        <taxon>Bacteria</taxon>
        <taxon>Bacillati</taxon>
        <taxon>Bacillota</taxon>
        <taxon>Bacilli</taxon>
        <taxon>Bacillales</taxon>
        <taxon>Caryophanaceae</taxon>
        <taxon>Sporosarcina</taxon>
    </lineage>
</organism>